<keyword evidence="1" id="KW-0677">Repeat</keyword>
<organism evidence="4 5">
    <name type="scientific">Colletotrichum lupini</name>
    <dbReference type="NCBI Taxonomy" id="145971"/>
    <lineage>
        <taxon>Eukaryota</taxon>
        <taxon>Fungi</taxon>
        <taxon>Dikarya</taxon>
        <taxon>Ascomycota</taxon>
        <taxon>Pezizomycotina</taxon>
        <taxon>Sordariomycetes</taxon>
        <taxon>Hypocreomycetidae</taxon>
        <taxon>Glomerellales</taxon>
        <taxon>Glomerellaceae</taxon>
        <taxon>Colletotrichum</taxon>
        <taxon>Colletotrichum acutatum species complex</taxon>
    </lineage>
</organism>
<evidence type="ECO:0000313" key="5">
    <source>
        <dbReference type="Proteomes" id="UP000830671"/>
    </source>
</evidence>
<feature type="domain" description="Nephrocystin 3-like N-terminal" evidence="3">
    <location>
        <begin position="195"/>
        <end position="352"/>
    </location>
</feature>
<name>A0A9Q8SUG4_9PEZI</name>
<gene>
    <name evidence="4" type="ORF">CLUP02_09315</name>
</gene>
<dbReference type="EMBL" id="CP019476">
    <property type="protein sequence ID" value="UQC83819.1"/>
    <property type="molecule type" value="Genomic_DNA"/>
</dbReference>
<evidence type="ECO:0000256" key="1">
    <source>
        <dbReference type="ARBA" id="ARBA00022737"/>
    </source>
</evidence>
<dbReference type="Proteomes" id="UP000830671">
    <property type="component" value="Chromosome 4"/>
</dbReference>
<dbReference type="InterPro" id="IPR056884">
    <property type="entry name" value="NPHP3-like_N"/>
</dbReference>
<dbReference type="KEGG" id="clup:CLUP02_09315"/>
<proteinExistence type="predicted"/>
<evidence type="ECO:0000259" key="3">
    <source>
        <dbReference type="Pfam" id="PF24883"/>
    </source>
</evidence>
<sequence>MELDDGEKVLCALAKYCCKSQIGPQLTYITSERIVSRLNILVGNEKDNFSRLQEIKGSIESLQTISDVCSLRDSIKGDIQKLLLIPQRSLKHLAQRSILRALEFDTMYYCYDTICDAHEKTFRWILADDFEEKCNETNLKADATSALAEDNALVICTGVDGDDFPLLAREIPHGPYQIPSSKCLATCEERRHIRQKLTRWLSSGSGVFYFSAKLGAGKSTVMKKIINHGESRKRLDTWAGDKTLVCAKFTFWNSGSERQRSISGLYLGLLHEVLSAHPDLTPHDLPSFWETVYTSSWPAGERMHISPSQALQDLDRLFRGSDISQNYRFCLFIDGLDELHETTKCSYSDLTEMIYRWSSLTSRLTRNGSSTYFSDVPALKDCFFSLRPRQIIELSSFENKTRLLHLLDEINGKPEAKLQRGQEGINEDEPRSLPLGENRNTGHEAVNDGIGVALEHLGKRAILPKLFAHVFIVRFAATLVSVWLLSQLFELALRQIHA</sequence>
<evidence type="ECO:0000313" key="4">
    <source>
        <dbReference type="EMBL" id="UQC83819.1"/>
    </source>
</evidence>
<dbReference type="RefSeq" id="XP_049145438.1">
    <property type="nucleotide sequence ID" value="XM_049288294.1"/>
</dbReference>
<keyword evidence="5" id="KW-1185">Reference proteome</keyword>
<feature type="region of interest" description="Disordered" evidence="2">
    <location>
        <begin position="417"/>
        <end position="442"/>
    </location>
</feature>
<protein>
    <recommendedName>
        <fullName evidence="3">Nephrocystin 3-like N-terminal domain-containing protein</fullName>
    </recommendedName>
</protein>
<reference evidence="4" key="1">
    <citation type="journal article" date="2021" name="Mol. Plant Microbe Interact.">
        <title>Complete Genome Sequence of the Plant-Pathogenic Fungus Colletotrichum lupini.</title>
        <authorList>
            <person name="Baroncelli R."/>
            <person name="Pensec F."/>
            <person name="Da Lio D."/>
            <person name="Boufleur T."/>
            <person name="Vicente I."/>
            <person name="Sarrocco S."/>
            <person name="Picot A."/>
            <person name="Baraldi E."/>
            <person name="Sukno S."/>
            <person name="Thon M."/>
            <person name="Le Floch G."/>
        </authorList>
    </citation>
    <scope>NUCLEOTIDE SEQUENCE</scope>
    <source>
        <strain evidence="4">IMI 504893</strain>
    </source>
</reference>
<dbReference type="Pfam" id="PF24883">
    <property type="entry name" value="NPHP3_N"/>
    <property type="match status" value="1"/>
</dbReference>
<dbReference type="AlphaFoldDB" id="A0A9Q8SUG4"/>
<dbReference type="GeneID" id="73343304"/>
<accession>A0A9Q8SUG4</accession>
<evidence type="ECO:0000256" key="2">
    <source>
        <dbReference type="SAM" id="MobiDB-lite"/>
    </source>
</evidence>
<dbReference type="PANTHER" id="PTHR10039:SF5">
    <property type="entry name" value="NACHT DOMAIN-CONTAINING PROTEIN"/>
    <property type="match status" value="1"/>
</dbReference>
<dbReference type="PANTHER" id="PTHR10039">
    <property type="entry name" value="AMELOGENIN"/>
    <property type="match status" value="1"/>
</dbReference>